<dbReference type="EMBL" id="BGPR01031123">
    <property type="protein sequence ID" value="GBO04006.1"/>
    <property type="molecule type" value="Genomic_DNA"/>
</dbReference>
<evidence type="ECO:0000313" key="2">
    <source>
        <dbReference type="Proteomes" id="UP000499080"/>
    </source>
</evidence>
<evidence type="ECO:0000313" key="1">
    <source>
        <dbReference type="EMBL" id="GBO04006.1"/>
    </source>
</evidence>
<name>A0A4Y2TXG1_ARAVE</name>
<dbReference type="PANTHER" id="PTHR47326:SF1">
    <property type="entry name" value="HTH PSQ-TYPE DOMAIN-CONTAINING PROTEIN"/>
    <property type="match status" value="1"/>
</dbReference>
<dbReference type="OrthoDB" id="6471071at2759"/>
<accession>A0A4Y2TXG1</accession>
<keyword evidence="2" id="KW-1185">Reference proteome</keyword>
<dbReference type="Proteomes" id="UP000499080">
    <property type="component" value="Unassembled WGS sequence"/>
</dbReference>
<dbReference type="PANTHER" id="PTHR47326">
    <property type="entry name" value="TRANSPOSABLE ELEMENT TC3 TRANSPOSASE-LIKE PROTEIN"/>
    <property type="match status" value="1"/>
</dbReference>
<proteinExistence type="predicted"/>
<sequence length="208" mass="24091">MRLGSVFNHPLLGLFGWSNYDDNKSPTTVLERRNMGFSAGQFYLFALEKLTIEKGFFISVPQFLEAQIVFCLRRPTWAPDLTPCDFFLWGYVKDKVYVPRMPTKLQELQERITAAVTDIDGNMLLNVWTELDYRGDVCRVSKCAHIEHSQYVPENCNLAWLYYRPVLKQLEVYFGKDLVILSCGLMTRTTPELAPTFQTSASHWWADV</sequence>
<gene>
    <name evidence="1" type="ORF">AVEN_190241_1</name>
</gene>
<dbReference type="AlphaFoldDB" id="A0A4Y2TXG1"/>
<organism evidence="1 2">
    <name type="scientific">Araneus ventricosus</name>
    <name type="common">Orbweaver spider</name>
    <name type="synonym">Epeira ventricosa</name>
    <dbReference type="NCBI Taxonomy" id="182803"/>
    <lineage>
        <taxon>Eukaryota</taxon>
        <taxon>Metazoa</taxon>
        <taxon>Ecdysozoa</taxon>
        <taxon>Arthropoda</taxon>
        <taxon>Chelicerata</taxon>
        <taxon>Arachnida</taxon>
        <taxon>Araneae</taxon>
        <taxon>Araneomorphae</taxon>
        <taxon>Entelegynae</taxon>
        <taxon>Araneoidea</taxon>
        <taxon>Araneidae</taxon>
        <taxon>Araneus</taxon>
    </lineage>
</organism>
<reference evidence="1 2" key="1">
    <citation type="journal article" date="2019" name="Sci. Rep.">
        <title>Orb-weaving spider Araneus ventricosus genome elucidates the spidroin gene catalogue.</title>
        <authorList>
            <person name="Kono N."/>
            <person name="Nakamura H."/>
            <person name="Ohtoshi R."/>
            <person name="Moran D.A.P."/>
            <person name="Shinohara A."/>
            <person name="Yoshida Y."/>
            <person name="Fujiwara M."/>
            <person name="Mori M."/>
            <person name="Tomita M."/>
            <person name="Arakawa K."/>
        </authorList>
    </citation>
    <scope>NUCLEOTIDE SEQUENCE [LARGE SCALE GENOMIC DNA]</scope>
</reference>
<dbReference type="InterPro" id="IPR036397">
    <property type="entry name" value="RNaseH_sf"/>
</dbReference>
<comment type="caution">
    <text evidence="1">The sequence shown here is derived from an EMBL/GenBank/DDBJ whole genome shotgun (WGS) entry which is preliminary data.</text>
</comment>
<dbReference type="Gene3D" id="3.30.420.10">
    <property type="entry name" value="Ribonuclease H-like superfamily/Ribonuclease H"/>
    <property type="match status" value="1"/>
</dbReference>
<dbReference type="GO" id="GO:0003676">
    <property type="term" value="F:nucleic acid binding"/>
    <property type="evidence" value="ECO:0007669"/>
    <property type="project" value="InterPro"/>
</dbReference>
<protein>
    <submittedName>
        <fullName evidence="1">Uncharacterized protein</fullName>
    </submittedName>
</protein>